<feature type="coiled-coil region" evidence="1">
    <location>
        <begin position="141"/>
        <end position="172"/>
    </location>
</feature>
<accession>A0A6H5II31</accession>
<feature type="transmembrane region" description="Helical" evidence="3">
    <location>
        <begin position="7"/>
        <end position="28"/>
    </location>
</feature>
<name>A0A6H5II31_9HYME</name>
<feature type="region of interest" description="Disordered" evidence="2">
    <location>
        <begin position="227"/>
        <end position="277"/>
    </location>
</feature>
<evidence type="ECO:0000256" key="2">
    <source>
        <dbReference type="SAM" id="MobiDB-lite"/>
    </source>
</evidence>
<evidence type="ECO:0000313" key="4">
    <source>
        <dbReference type="EMBL" id="CAB0035359.1"/>
    </source>
</evidence>
<gene>
    <name evidence="4" type="ORF">TBRA_LOCUS7257</name>
</gene>
<dbReference type="OrthoDB" id="342531at2759"/>
<protein>
    <submittedName>
        <fullName evidence="4">Uncharacterized protein</fullName>
    </submittedName>
</protein>
<reference evidence="4 5" key="1">
    <citation type="submission" date="2020-02" db="EMBL/GenBank/DDBJ databases">
        <authorList>
            <person name="Ferguson B K."/>
        </authorList>
    </citation>
    <scope>NUCLEOTIDE SEQUENCE [LARGE SCALE GENOMIC DNA]</scope>
</reference>
<evidence type="ECO:0000256" key="3">
    <source>
        <dbReference type="SAM" id="Phobius"/>
    </source>
</evidence>
<evidence type="ECO:0000256" key="1">
    <source>
        <dbReference type="SAM" id="Coils"/>
    </source>
</evidence>
<proteinExistence type="predicted"/>
<keyword evidence="5" id="KW-1185">Reference proteome</keyword>
<keyword evidence="1" id="KW-0175">Coiled coil</keyword>
<keyword evidence="3" id="KW-0812">Transmembrane</keyword>
<evidence type="ECO:0000313" key="5">
    <source>
        <dbReference type="Proteomes" id="UP000479190"/>
    </source>
</evidence>
<sequence>MQESIPMITIIIIIIIIFFFVIVLQALIEKGEKSTLICQEMSDKLAECCVFLVRCSQQISDCTDSFCTIFCDNLKAFFTQRSCALSSILFKSLLQLCWVGNWKLAPLLVDYAFDPTLRKYRRGQALELLKVFFNNHRLLRLEEFAQERAALEKKLAEKIAKLNEENWDLSKNAKAALKVLAARVGVTLVKPISSSRRQSTSWCISLWPISWGTRSIHQSDREIASSCSTGSTSAARRLPHRDRSAPAHPQTAFDDAVSPSRSICSSSSTTTPRSSAYSLLQGQVRRPSAGAHNRVFDSHQLSIIMIGKQAMNSILEMCLPLFWKLMNTLRLVSRRGRGDELTSPSSSSKYMHLQWVRDCKLVEWGPRSLLPEYLEMVL</sequence>
<dbReference type="AlphaFoldDB" id="A0A6H5II31"/>
<keyword evidence="3" id="KW-0472">Membrane</keyword>
<dbReference type="Proteomes" id="UP000479190">
    <property type="component" value="Unassembled WGS sequence"/>
</dbReference>
<organism evidence="4 5">
    <name type="scientific">Trichogramma brassicae</name>
    <dbReference type="NCBI Taxonomy" id="86971"/>
    <lineage>
        <taxon>Eukaryota</taxon>
        <taxon>Metazoa</taxon>
        <taxon>Ecdysozoa</taxon>
        <taxon>Arthropoda</taxon>
        <taxon>Hexapoda</taxon>
        <taxon>Insecta</taxon>
        <taxon>Pterygota</taxon>
        <taxon>Neoptera</taxon>
        <taxon>Endopterygota</taxon>
        <taxon>Hymenoptera</taxon>
        <taxon>Apocrita</taxon>
        <taxon>Proctotrupomorpha</taxon>
        <taxon>Chalcidoidea</taxon>
        <taxon>Trichogrammatidae</taxon>
        <taxon>Trichogramma</taxon>
    </lineage>
</organism>
<keyword evidence="3" id="KW-1133">Transmembrane helix</keyword>
<feature type="compositionally biased region" description="Low complexity" evidence="2">
    <location>
        <begin position="258"/>
        <end position="275"/>
    </location>
</feature>
<dbReference type="EMBL" id="CADCXV010000781">
    <property type="protein sequence ID" value="CAB0035359.1"/>
    <property type="molecule type" value="Genomic_DNA"/>
</dbReference>